<keyword evidence="6 11" id="KW-0472">Membrane</keyword>
<evidence type="ECO:0000256" key="7">
    <source>
        <dbReference type="ARBA" id="ARBA00023180"/>
    </source>
</evidence>
<dbReference type="OrthoDB" id="6150485at2759"/>
<feature type="transmembrane region" description="Helical" evidence="11">
    <location>
        <begin position="298"/>
        <end position="319"/>
    </location>
</feature>
<dbReference type="InterPro" id="IPR000175">
    <property type="entry name" value="Na/ntran_symport"/>
</dbReference>
<keyword evidence="5 11" id="KW-1133">Transmembrane helix</keyword>
<feature type="transmembrane region" description="Helical" evidence="11">
    <location>
        <begin position="547"/>
        <end position="568"/>
    </location>
</feature>
<comment type="subcellular location">
    <subcellularLocation>
        <location evidence="1">Membrane</location>
        <topology evidence="1">Multi-pass membrane protein</topology>
    </subcellularLocation>
</comment>
<evidence type="ECO:0000256" key="5">
    <source>
        <dbReference type="ARBA" id="ARBA00022989"/>
    </source>
</evidence>
<feature type="disulfide bond" evidence="9">
    <location>
        <begin position="146"/>
        <end position="155"/>
    </location>
</feature>
<sequence length="620" mass="69754">MADMEEIVEMGLLEPCVETSHASPNREVFSRKIEYMLALIGNTIGLGNVWRFPYLCMRNGGGAFLVPFVIFMVICGMPLYYLELSLAQFAGKSTLVVWEICPLFRGLGFSMCCISFVCTWYSGLIMAWTLCYLFYSFFPTLPWSTCDNSWNTDMCVTLRTKIVTSNNITTLDNMTYFDNNTSMTASETLTDIGFYPTAANEFWRYQILHASSGLDDVGTPQWHIVLALFLSFFITFLCIVKGVRSVGKVVYVSAALPYLLLTVILIRSLTLEGSLDGIMYFIEPDFKKLGNFQVWFEAAVQAFFSLGPAWGGVLTMASFSDFKNKTLNDTVVVLVVDILTAFFCGFVVFSIVGFLAREANLTITEVAESGPGLVFMAYPEALARLPLPQLWSVLFFIMVFNVGLDTEFAMVETITSGLKDMYPRSLGDRKHNVHVLLAAFSVYFVTSIILATQAGVYIFQLIDWYASVFCIFFFSLLECIGIGWIYGAERFSHDVKIMTGYSVPVIIRISWCLVTPVIMIVLIIVSFMKYEEPTYKGYVYPSYTSILGTFICLAAVIPIPVITCLDIIRTPGSLKQRIKILLQPPAAWGPKDEKARQTYKMFEYCGSVYQNIKTNMFGSR</sequence>
<dbReference type="Pfam" id="PF00209">
    <property type="entry name" value="SNF"/>
    <property type="match status" value="1"/>
</dbReference>
<keyword evidence="3 10" id="KW-0813">Transport</keyword>
<accession>A0A210Q5I7</accession>
<gene>
    <name evidence="12" type="ORF">KP79_PYT07344</name>
</gene>
<evidence type="ECO:0000256" key="8">
    <source>
        <dbReference type="PIRSR" id="PIRSR600175-1"/>
    </source>
</evidence>
<evidence type="ECO:0000256" key="11">
    <source>
        <dbReference type="SAM" id="Phobius"/>
    </source>
</evidence>
<feature type="binding site" evidence="8">
    <location>
        <position position="405"/>
    </location>
    <ligand>
        <name>Na(+)</name>
        <dbReference type="ChEBI" id="CHEBI:29101"/>
        <label>1</label>
    </ligand>
</feature>
<dbReference type="PROSITE" id="PS00610">
    <property type="entry name" value="NA_NEUROTRAN_SYMP_1"/>
    <property type="match status" value="1"/>
</dbReference>
<keyword evidence="8" id="KW-0479">Metal-binding</keyword>
<keyword evidence="9" id="KW-1015">Disulfide bond</keyword>
<evidence type="ECO:0000256" key="9">
    <source>
        <dbReference type="PIRSR" id="PIRSR600175-2"/>
    </source>
</evidence>
<dbReference type="GO" id="GO:0005886">
    <property type="term" value="C:plasma membrane"/>
    <property type="evidence" value="ECO:0007669"/>
    <property type="project" value="TreeGrafter"/>
</dbReference>
<feature type="transmembrane region" description="Helical" evidence="11">
    <location>
        <begin position="505"/>
        <end position="527"/>
    </location>
</feature>
<feature type="binding site" evidence="8">
    <location>
        <position position="48"/>
    </location>
    <ligand>
        <name>Na(+)</name>
        <dbReference type="ChEBI" id="CHEBI:29101"/>
        <label>1</label>
    </ligand>
</feature>
<feature type="transmembrane region" description="Helical" evidence="11">
    <location>
        <begin position="331"/>
        <end position="356"/>
    </location>
</feature>
<dbReference type="GO" id="GO:0046872">
    <property type="term" value="F:metal ion binding"/>
    <property type="evidence" value="ECO:0007669"/>
    <property type="project" value="UniProtKB-KW"/>
</dbReference>
<dbReference type="AlphaFoldDB" id="A0A210Q5I7"/>
<feature type="transmembrane region" description="Helical" evidence="11">
    <location>
        <begin position="390"/>
        <end position="414"/>
    </location>
</feature>
<feature type="transmembrane region" description="Helical" evidence="11">
    <location>
        <begin position="103"/>
        <end position="135"/>
    </location>
</feature>
<dbReference type="PRINTS" id="PR00176">
    <property type="entry name" value="NANEUSMPORT"/>
</dbReference>
<dbReference type="PANTHER" id="PTHR11616">
    <property type="entry name" value="SODIUM/CHLORIDE DEPENDENT TRANSPORTER"/>
    <property type="match status" value="1"/>
</dbReference>
<dbReference type="InterPro" id="IPR037272">
    <property type="entry name" value="SNS_sf"/>
</dbReference>
<dbReference type="EMBL" id="NEDP02004969">
    <property type="protein sequence ID" value="OWF43949.1"/>
    <property type="molecule type" value="Genomic_DNA"/>
</dbReference>
<feature type="transmembrane region" description="Helical" evidence="11">
    <location>
        <begin position="62"/>
        <end position="82"/>
    </location>
</feature>
<dbReference type="Proteomes" id="UP000242188">
    <property type="component" value="Unassembled WGS sequence"/>
</dbReference>
<keyword evidence="4 10" id="KW-0812">Transmembrane</keyword>
<feature type="transmembrane region" description="Helical" evidence="11">
    <location>
        <begin position="249"/>
        <end position="269"/>
    </location>
</feature>
<dbReference type="PANTHER" id="PTHR11616:SF321">
    <property type="entry name" value="SODIUM-DEPENDENT NUTRIENT AMINO ACID TRANSPORTER 1-RELATED"/>
    <property type="match status" value="1"/>
</dbReference>
<protein>
    <recommendedName>
        <fullName evidence="10">Transporter</fullName>
    </recommendedName>
</protein>
<keyword evidence="8" id="KW-0915">Sodium</keyword>
<evidence type="ECO:0000256" key="3">
    <source>
        <dbReference type="ARBA" id="ARBA00022448"/>
    </source>
</evidence>
<evidence type="ECO:0000313" key="12">
    <source>
        <dbReference type="EMBL" id="OWF43949.1"/>
    </source>
</evidence>
<evidence type="ECO:0000313" key="13">
    <source>
        <dbReference type="Proteomes" id="UP000242188"/>
    </source>
</evidence>
<keyword evidence="13" id="KW-1185">Reference proteome</keyword>
<evidence type="ECO:0000256" key="2">
    <source>
        <dbReference type="ARBA" id="ARBA00006459"/>
    </source>
</evidence>
<comment type="caution">
    <text evidence="12">The sequence shown here is derived from an EMBL/GenBank/DDBJ whole genome shotgun (WGS) entry which is preliminary data.</text>
</comment>
<feature type="transmembrane region" description="Helical" evidence="11">
    <location>
        <begin position="222"/>
        <end position="240"/>
    </location>
</feature>
<dbReference type="SUPFAM" id="SSF161070">
    <property type="entry name" value="SNF-like"/>
    <property type="match status" value="1"/>
</dbReference>
<feature type="binding site" evidence="8">
    <location>
        <position position="305"/>
    </location>
    <ligand>
        <name>Na(+)</name>
        <dbReference type="ChEBI" id="CHEBI:29101"/>
        <label>1</label>
    </ligand>
</feature>
<reference evidence="12 13" key="1">
    <citation type="journal article" date="2017" name="Nat. Ecol. Evol.">
        <title>Scallop genome provides insights into evolution of bilaterian karyotype and development.</title>
        <authorList>
            <person name="Wang S."/>
            <person name="Zhang J."/>
            <person name="Jiao W."/>
            <person name="Li J."/>
            <person name="Xun X."/>
            <person name="Sun Y."/>
            <person name="Guo X."/>
            <person name="Huan P."/>
            <person name="Dong B."/>
            <person name="Zhang L."/>
            <person name="Hu X."/>
            <person name="Sun X."/>
            <person name="Wang J."/>
            <person name="Zhao C."/>
            <person name="Wang Y."/>
            <person name="Wang D."/>
            <person name="Huang X."/>
            <person name="Wang R."/>
            <person name="Lv J."/>
            <person name="Li Y."/>
            <person name="Zhang Z."/>
            <person name="Liu B."/>
            <person name="Lu W."/>
            <person name="Hui Y."/>
            <person name="Liang J."/>
            <person name="Zhou Z."/>
            <person name="Hou R."/>
            <person name="Li X."/>
            <person name="Liu Y."/>
            <person name="Li H."/>
            <person name="Ning X."/>
            <person name="Lin Y."/>
            <person name="Zhao L."/>
            <person name="Xing Q."/>
            <person name="Dou J."/>
            <person name="Li Y."/>
            <person name="Mao J."/>
            <person name="Guo H."/>
            <person name="Dou H."/>
            <person name="Li T."/>
            <person name="Mu C."/>
            <person name="Jiang W."/>
            <person name="Fu Q."/>
            <person name="Fu X."/>
            <person name="Miao Y."/>
            <person name="Liu J."/>
            <person name="Yu Q."/>
            <person name="Li R."/>
            <person name="Liao H."/>
            <person name="Li X."/>
            <person name="Kong Y."/>
            <person name="Jiang Z."/>
            <person name="Chourrout D."/>
            <person name="Li R."/>
            <person name="Bao Z."/>
        </authorList>
    </citation>
    <scope>NUCLEOTIDE SEQUENCE [LARGE SCALE GENOMIC DNA]</scope>
    <source>
        <strain evidence="12 13">PY_sf001</strain>
    </source>
</reference>
<organism evidence="12 13">
    <name type="scientific">Mizuhopecten yessoensis</name>
    <name type="common">Japanese scallop</name>
    <name type="synonym">Patinopecten yessoensis</name>
    <dbReference type="NCBI Taxonomy" id="6573"/>
    <lineage>
        <taxon>Eukaryota</taxon>
        <taxon>Metazoa</taxon>
        <taxon>Spiralia</taxon>
        <taxon>Lophotrochozoa</taxon>
        <taxon>Mollusca</taxon>
        <taxon>Bivalvia</taxon>
        <taxon>Autobranchia</taxon>
        <taxon>Pteriomorphia</taxon>
        <taxon>Pectinida</taxon>
        <taxon>Pectinoidea</taxon>
        <taxon>Pectinidae</taxon>
        <taxon>Mizuhopecten</taxon>
    </lineage>
</organism>
<evidence type="ECO:0000256" key="4">
    <source>
        <dbReference type="ARBA" id="ARBA00022692"/>
    </source>
</evidence>
<evidence type="ECO:0000256" key="1">
    <source>
        <dbReference type="ARBA" id="ARBA00004141"/>
    </source>
</evidence>
<keyword evidence="10" id="KW-0769">Symport</keyword>
<dbReference type="GO" id="GO:0089718">
    <property type="term" value="P:amino acid import across plasma membrane"/>
    <property type="evidence" value="ECO:0007669"/>
    <property type="project" value="TreeGrafter"/>
</dbReference>
<feature type="binding site" evidence="8">
    <location>
        <position position="41"/>
    </location>
    <ligand>
        <name>Na(+)</name>
        <dbReference type="ChEBI" id="CHEBI:29101"/>
        <label>1</label>
    </ligand>
</feature>
<keyword evidence="7" id="KW-0325">Glycoprotein</keyword>
<name>A0A210Q5I7_MIZYE</name>
<dbReference type="GO" id="GO:0005283">
    <property type="term" value="F:amino acid:sodium symporter activity"/>
    <property type="evidence" value="ECO:0007669"/>
    <property type="project" value="TreeGrafter"/>
</dbReference>
<evidence type="ECO:0000256" key="6">
    <source>
        <dbReference type="ARBA" id="ARBA00023136"/>
    </source>
</evidence>
<proteinExistence type="inferred from homology"/>
<feature type="transmembrane region" description="Helical" evidence="11">
    <location>
        <begin position="435"/>
        <end position="458"/>
    </location>
</feature>
<dbReference type="PROSITE" id="PS50267">
    <property type="entry name" value="NA_NEUROTRAN_SYMP_3"/>
    <property type="match status" value="1"/>
</dbReference>
<feature type="transmembrane region" description="Helical" evidence="11">
    <location>
        <begin position="464"/>
        <end position="485"/>
    </location>
</feature>
<evidence type="ECO:0000256" key="10">
    <source>
        <dbReference type="RuleBase" id="RU003732"/>
    </source>
</evidence>
<comment type="similarity">
    <text evidence="2 10">Belongs to the sodium:neurotransmitter symporter (SNF) (TC 2.A.22) family.</text>
</comment>